<sequence>MSGISVRIDSISVMGLSEGAGEQAVQATVQDALRRLAERLAKSPLARSGVKELALERLSLDTLPADELLSERGAERLADELYSAVMRRFP</sequence>
<proteinExistence type="predicted"/>
<name>A0A3A8HYW0_9BACT</name>
<reference evidence="1 2" key="1">
    <citation type="submission" date="2020-05" db="EMBL/GenBank/DDBJ databases">
        <authorList>
            <person name="Whitworth D."/>
        </authorList>
    </citation>
    <scope>NUCLEOTIDE SEQUENCE [LARGE SCALE GENOMIC DNA]</scope>
    <source>
        <strain evidence="1 2">AB043B</strain>
    </source>
</reference>
<organism evidence="1 2">
    <name type="scientific">Corallococcus exercitus</name>
    <dbReference type="NCBI Taxonomy" id="2316736"/>
    <lineage>
        <taxon>Bacteria</taxon>
        <taxon>Pseudomonadati</taxon>
        <taxon>Myxococcota</taxon>
        <taxon>Myxococcia</taxon>
        <taxon>Myxococcales</taxon>
        <taxon>Cystobacterineae</taxon>
        <taxon>Myxococcaceae</taxon>
        <taxon>Corallococcus</taxon>
    </lineage>
</organism>
<evidence type="ECO:0000313" key="1">
    <source>
        <dbReference type="EMBL" id="NOK36373.1"/>
    </source>
</evidence>
<dbReference type="EMBL" id="JABFJV010000158">
    <property type="protein sequence ID" value="NOK36373.1"/>
    <property type="molecule type" value="Genomic_DNA"/>
</dbReference>
<dbReference type="RefSeq" id="WP_120526608.1">
    <property type="nucleotide sequence ID" value="NZ_JABFJV010000158.1"/>
</dbReference>
<keyword evidence="2" id="KW-1185">Reference proteome</keyword>
<dbReference type="Proteomes" id="UP000563426">
    <property type="component" value="Unassembled WGS sequence"/>
</dbReference>
<comment type="caution">
    <text evidence="1">The sequence shown here is derived from an EMBL/GenBank/DDBJ whole genome shotgun (WGS) entry which is preliminary data.</text>
</comment>
<dbReference type="OrthoDB" id="5517105at2"/>
<dbReference type="AlphaFoldDB" id="A0A3A8HYW0"/>
<evidence type="ECO:0000313" key="2">
    <source>
        <dbReference type="Proteomes" id="UP000563426"/>
    </source>
</evidence>
<gene>
    <name evidence="1" type="ORF">HMI49_24510</name>
</gene>
<accession>A0A3A8HYW0</accession>
<protein>
    <submittedName>
        <fullName evidence="1">Uncharacterized protein</fullName>
    </submittedName>
</protein>